<dbReference type="Gene3D" id="3.40.30.10">
    <property type="entry name" value="Glutaredoxin"/>
    <property type="match status" value="1"/>
</dbReference>
<dbReference type="GO" id="GO:0005829">
    <property type="term" value="C:cytosol"/>
    <property type="evidence" value="ECO:0007669"/>
    <property type="project" value="TreeGrafter"/>
</dbReference>
<dbReference type="InterPro" id="IPR001623">
    <property type="entry name" value="DnaJ_domain"/>
</dbReference>
<evidence type="ECO:0000259" key="6">
    <source>
        <dbReference type="PROSITE" id="PS50076"/>
    </source>
</evidence>
<dbReference type="FunFam" id="1.25.10.10:FF:000011">
    <property type="entry name" value="Serine/threonine-protein phosphatase 2A regulatory subunit A alpha isoform"/>
    <property type="match status" value="1"/>
</dbReference>
<dbReference type="GO" id="GO:0000226">
    <property type="term" value="P:microtubule cytoskeleton organization"/>
    <property type="evidence" value="ECO:0007669"/>
    <property type="project" value="UniProtKB-ARBA"/>
</dbReference>
<feature type="repeat" description="HEAT" evidence="4">
    <location>
        <begin position="285"/>
        <end position="323"/>
    </location>
</feature>
<evidence type="ECO:0000256" key="2">
    <source>
        <dbReference type="ARBA" id="ARBA00038332"/>
    </source>
</evidence>
<keyword evidence="5" id="KW-0812">Transmembrane</keyword>
<sequence length="1299" mass="147750">MAASDSTTDDSLYPIAVLIDELRNEDVQLRLNSIKKLSTIALALGIERTRSELIPFLTDTIYDEDEVLLALAEQLGALTPLVGGSEFVHCLLPPLESLATVEETVVRDKAVESLRLISEQHSSADLETYFIPLLKRLASGDWFTSRTSACGLFSVAYSKVSPVVKAELRATFRMLCQDDTPMVRRAAASKLGEFARVVEVEWLKADLIPMFVLLAQDEQDSVRLLAVEACVSMAELLQQEDVEQLVMPTLRQCAEDKSWRVRYMVADKFTELQKAVGPEISKQDLVSAFQALLKDPEAEVRAAAAHKVRDFCQALDPAFRETLIMNQILPCVKELVTDANQHVKSALAAVIMGLSPILGKDNTIEHLLPLFLTQLKDECPEVRLNIISNLDCVNSVIGIQQLSQSLLPAIVELAEDSKWRVRLAIIEYMPLLAGQLGVEFFDEKLNTLCMAWLVDHVYAIREAATNNLKKLVEKFGVEWAQSTVIPKVLAMARDQNYLHRMTCLFCINVLSEACGQDVTGKVLLPTVISMANDNVANVRFNVAKSLQKLTPRMEAQSTHSAIKPVLDKLITDTDVDVKYFATEALAAFDPYQTLGLKRGASVQDIRKAYKQKAKEWHPDKNKDEEAETKFVEINKAYEILSDPSKRKLFDLKGVVDDSLNRNNQQQSGEMFDDMGSFFTHSRDFKMHFKMPEMSFYYQQGITLRGYENSIYPRSTTQPYLILVYSEWCVLCLHVLPLWQRLVDDLVPIGITLSTVHYDKEMELAQKLGGRRDQLPHVAFVIDSKILHYKDDQFSIVKVIEFVRSHFPRNLISPLNNAASIEEFIDGWKDNKVRILLFGKLGVVRLRYLSLAYKFRSHGIFGYIQLNEETTKDFRERFGVPSNLDSMMVFQEDKDRPAARISMQDLPYSTLNDVINANKYLQLPRLSSQVILDSLCPPESSKTRRLLCVILVTDDREEDDEVREQLRKFTRETKFNRDRVTFAYIYRDKQTEFMNALSQDGTPPFDLNSHLVIIWRQDIHRLSYTWLSQPFVAGLDQWNSSKKNLQGTLSNILGISLAYDALIPELVDEHMLNILGRMYMRLVGFFDFVREHISRQELIAVFSVIGTVLFIAAVGYVMTYLAWPYRKNKSLMFGWMSVNRGLQWYSRLLNLALKNLEDEDVPELTLDLNSIHAKNCIGTVVALNGHRRYFCIYHARHPESNISTKGSESMALRFTGSSNSMVDSSGSFMGFDMSDDSEISDVEKGPKEPELDKKPLLNLSSSSQIPGEIALEGFPNWLDRLFEGSTQRYYINYWPEFGNH</sequence>
<keyword evidence="1" id="KW-0677">Repeat</keyword>
<feature type="repeat" description="HEAT" evidence="4">
    <location>
        <begin position="406"/>
        <end position="444"/>
    </location>
</feature>
<name>A0A4Y7LLJ3_9CRUS</name>
<organism evidence="7">
    <name type="scientific">Eubosmina coregoni</name>
    <dbReference type="NCBI Taxonomy" id="186181"/>
    <lineage>
        <taxon>Eukaryota</taxon>
        <taxon>Metazoa</taxon>
        <taxon>Ecdysozoa</taxon>
        <taxon>Arthropoda</taxon>
        <taxon>Crustacea</taxon>
        <taxon>Branchiopoda</taxon>
        <taxon>Diplostraca</taxon>
        <taxon>Cladocera</taxon>
        <taxon>Anomopoda</taxon>
        <taxon>Bosminidae</taxon>
        <taxon>Eubosmina</taxon>
    </lineage>
</organism>
<accession>A0A4Y7LLJ3</accession>
<dbReference type="CDD" id="cd06257">
    <property type="entry name" value="DnaJ"/>
    <property type="match status" value="1"/>
</dbReference>
<feature type="repeat" description="HEAT" evidence="4">
    <location>
        <begin position="523"/>
        <end position="560"/>
    </location>
</feature>
<dbReference type="GO" id="GO:0000159">
    <property type="term" value="C:protein phosphatase type 2A complex"/>
    <property type="evidence" value="ECO:0007669"/>
    <property type="project" value="TreeGrafter"/>
</dbReference>
<proteinExistence type="evidence at transcript level"/>
<dbReference type="PROSITE" id="PS00636">
    <property type="entry name" value="DNAJ_1"/>
    <property type="match status" value="1"/>
</dbReference>
<dbReference type="Gene3D" id="1.25.10.10">
    <property type="entry name" value="Leucine-rich Repeat Variant"/>
    <property type="match status" value="1"/>
</dbReference>
<evidence type="ECO:0000313" key="7">
    <source>
        <dbReference type="EMBL" id="SVE69730.1"/>
    </source>
</evidence>
<dbReference type="SUPFAM" id="SSF48371">
    <property type="entry name" value="ARM repeat"/>
    <property type="match status" value="1"/>
</dbReference>
<dbReference type="GO" id="GO:0005634">
    <property type="term" value="C:nucleus"/>
    <property type="evidence" value="ECO:0007669"/>
    <property type="project" value="TreeGrafter"/>
</dbReference>
<evidence type="ECO:0000256" key="5">
    <source>
        <dbReference type="SAM" id="Phobius"/>
    </source>
</evidence>
<feature type="repeat" description="HEAT" evidence="4">
    <location>
        <begin position="14"/>
        <end position="52"/>
    </location>
</feature>
<dbReference type="SUPFAM" id="SSF46565">
    <property type="entry name" value="Chaperone J-domain"/>
    <property type="match status" value="1"/>
</dbReference>
<dbReference type="Pfam" id="PF22646">
    <property type="entry name" value="PPP2R1A-like_HEAT"/>
    <property type="match status" value="1"/>
</dbReference>
<feature type="repeat" description="HEAT" evidence="4">
    <location>
        <begin position="367"/>
        <end position="405"/>
    </location>
</feature>
<dbReference type="PRINTS" id="PR00625">
    <property type="entry name" value="JDOMAIN"/>
</dbReference>
<dbReference type="Gene3D" id="1.10.287.110">
    <property type="entry name" value="DnaJ domain"/>
    <property type="match status" value="1"/>
</dbReference>
<feature type="domain" description="J" evidence="6">
    <location>
        <begin position="589"/>
        <end position="653"/>
    </location>
</feature>
<dbReference type="GO" id="GO:0019888">
    <property type="term" value="F:protein phosphatase regulator activity"/>
    <property type="evidence" value="ECO:0007669"/>
    <property type="project" value="TreeGrafter"/>
</dbReference>
<dbReference type="InterPro" id="IPR036249">
    <property type="entry name" value="Thioredoxin-like_sf"/>
</dbReference>
<dbReference type="PROSITE" id="PS50077">
    <property type="entry name" value="HEAT_REPEAT"/>
    <property type="match status" value="10"/>
</dbReference>
<dbReference type="Pfam" id="PF13646">
    <property type="entry name" value="HEAT_2"/>
    <property type="match status" value="1"/>
</dbReference>
<feature type="repeat" description="HEAT" evidence="4">
    <location>
        <begin position="328"/>
        <end position="366"/>
    </location>
</feature>
<feature type="transmembrane region" description="Helical" evidence="5">
    <location>
        <begin position="1097"/>
        <end position="1122"/>
    </location>
</feature>
<dbReference type="EMBL" id="LR000111">
    <property type="protein sequence ID" value="SVE69730.1"/>
    <property type="molecule type" value="mRNA"/>
</dbReference>
<dbReference type="InterPro" id="IPR011989">
    <property type="entry name" value="ARM-like"/>
</dbReference>
<dbReference type="SMART" id="SM00271">
    <property type="entry name" value="DnaJ"/>
    <property type="match status" value="1"/>
</dbReference>
<evidence type="ECO:0000256" key="3">
    <source>
        <dbReference type="ARBA" id="ARBA00082658"/>
    </source>
</evidence>
<dbReference type="InterPro" id="IPR034085">
    <property type="entry name" value="TOG"/>
</dbReference>
<evidence type="ECO:0000256" key="1">
    <source>
        <dbReference type="ARBA" id="ARBA00022737"/>
    </source>
</evidence>
<dbReference type="InterPro" id="IPR018253">
    <property type="entry name" value="DnaJ_domain_CS"/>
</dbReference>
<dbReference type="Pfam" id="PF02985">
    <property type="entry name" value="HEAT"/>
    <property type="match status" value="2"/>
</dbReference>
<protein>
    <recommendedName>
        <fullName evidence="3">Protein phosphatase PP2A regulatory subunit A</fullName>
    </recommendedName>
</protein>
<feature type="repeat" description="HEAT" evidence="4">
    <location>
        <begin position="246"/>
        <end position="284"/>
    </location>
</feature>
<dbReference type="Pfam" id="PF00226">
    <property type="entry name" value="DnaJ"/>
    <property type="match status" value="1"/>
</dbReference>
<dbReference type="InterPro" id="IPR051023">
    <property type="entry name" value="PP2A_Regulatory_Subunit_A"/>
</dbReference>
<feature type="repeat" description="HEAT" evidence="4">
    <location>
        <begin position="91"/>
        <end position="129"/>
    </location>
</feature>
<dbReference type="InterPro" id="IPR021133">
    <property type="entry name" value="HEAT_type_2"/>
</dbReference>
<gene>
    <name evidence="7" type="primary">EOG090X049L</name>
</gene>
<comment type="similarity">
    <text evidence="2">Belongs to the phosphatase 2A regulatory subunit A family.</text>
</comment>
<feature type="repeat" description="HEAT" evidence="4">
    <location>
        <begin position="168"/>
        <end position="206"/>
    </location>
</feature>
<dbReference type="InterPro" id="IPR000357">
    <property type="entry name" value="HEAT"/>
</dbReference>
<dbReference type="InterPro" id="IPR054573">
    <property type="entry name" value="PP2A/SF3B1-like_HEAT"/>
</dbReference>
<dbReference type="PANTHER" id="PTHR10648:SF4">
    <property type="entry name" value="PROTEIN PHOSPHATASE 2 (FORMERLY 2A), REGULATORY SUBUNIT A, BETA ISOFORM-RELATED"/>
    <property type="match status" value="1"/>
</dbReference>
<keyword evidence="5" id="KW-0472">Membrane</keyword>
<dbReference type="PROSITE" id="PS50076">
    <property type="entry name" value="DNAJ_2"/>
    <property type="match status" value="1"/>
</dbReference>
<keyword evidence="5" id="KW-1133">Transmembrane helix</keyword>
<dbReference type="PANTHER" id="PTHR10648">
    <property type="entry name" value="SERINE/THREONINE-PROTEIN PHOSPHATASE PP2A 65 KDA REGULATORY SUBUNIT"/>
    <property type="match status" value="1"/>
</dbReference>
<evidence type="ECO:0000256" key="4">
    <source>
        <dbReference type="PROSITE-ProRule" id="PRU00103"/>
    </source>
</evidence>
<reference evidence="7" key="1">
    <citation type="submission" date="2018-08" db="EMBL/GenBank/DDBJ databases">
        <authorList>
            <person name="Cornetti L."/>
        </authorList>
    </citation>
    <scope>NUCLEOTIDE SEQUENCE</scope>
    <source>
        <strain evidence="7">FI-BAL1-1</strain>
    </source>
</reference>
<dbReference type="InterPro" id="IPR016024">
    <property type="entry name" value="ARM-type_fold"/>
</dbReference>
<dbReference type="InterPro" id="IPR036869">
    <property type="entry name" value="J_dom_sf"/>
</dbReference>
<feature type="repeat" description="HEAT" evidence="4">
    <location>
        <begin position="207"/>
        <end position="245"/>
    </location>
</feature>
<dbReference type="SMART" id="SM01349">
    <property type="entry name" value="TOG"/>
    <property type="match status" value="1"/>
</dbReference>
<dbReference type="SUPFAM" id="SSF52833">
    <property type="entry name" value="Thioredoxin-like"/>
    <property type="match status" value="1"/>
</dbReference>